<dbReference type="InterPro" id="IPR036895">
    <property type="entry name" value="Uracil-DNA_glycosylase-like_sf"/>
</dbReference>
<proteinExistence type="inferred from homology"/>
<dbReference type="HAMAP" id="MF_00148">
    <property type="entry name" value="UDG"/>
    <property type="match status" value="1"/>
</dbReference>
<accession>A0A6J7U064</accession>
<dbReference type="InterPro" id="IPR005122">
    <property type="entry name" value="Uracil-DNA_glycosylase-like"/>
</dbReference>
<dbReference type="GO" id="GO:0004844">
    <property type="term" value="F:uracil DNA N-glycosylase activity"/>
    <property type="evidence" value="ECO:0007669"/>
    <property type="project" value="InterPro"/>
</dbReference>
<dbReference type="EMBL" id="CAFBQQ010000003">
    <property type="protein sequence ID" value="CAB5058197.1"/>
    <property type="molecule type" value="Genomic_DNA"/>
</dbReference>
<evidence type="ECO:0000256" key="1">
    <source>
        <dbReference type="ARBA" id="ARBA00008184"/>
    </source>
</evidence>
<dbReference type="PROSITE" id="PS00130">
    <property type="entry name" value="U_DNA_GLYCOSYLASE"/>
    <property type="match status" value="1"/>
</dbReference>
<dbReference type="InterPro" id="IPR002043">
    <property type="entry name" value="UDG_fam1"/>
</dbReference>
<evidence type="ECO:0000256" key="4">
    <source>
        <dbReference type="ARBA" id="ARBA00023204"/>
    </source>
</evidence>
<dbReference type="SMART" id="SM00986">
    <property type="entry name" value="UDG"/>
    <property type="match status" value="1"/>
</dbReference>
<dbReference type="NCBIfam" id="NF003592">
    <property type="entry name" value="PRK05254.1-5"/>
    <property type="match status" value="1"/>
</dbReference>
<dbReference type="Gene3D" id="3.40.470.10">
    <property type="entry name" value="Uracil-DNA glycosylase-like domain"/>
    <property type="match status" value="1"/>
</dbReference>
<dbReference type="CDD" id="cd10027">
    <property type="entry name" value="UDG-F1-like"/>
    <property type="match status" value="1"/>
</dbReference>
<dbReference type="SUPFAM" id="SSF52141">
    <property type="entry name" value="Uracil-DNA glycosylase-like"/>
    <property type="match status" value="1"/>
</dbReference>
<dbReference type="NCBIfam" id="NF003588">
    <property type="entry name" value="PRK05254.1-1"/>
    <property type="match status" value="1"/>
</dbReference>
<evidence type="ECO:0000259" key="5">
    <source>
        <dbReference type="SMART" id="SM00986"/>
    </source>
</evidence>
<protein>
    <submittedName>
        <fullName evidence="6">Unannotated protein</fullName>
    </submittedName>
</protein>
<reference evidence="6" key="1">
    <citation type="submission" date="2020-05" db="EMBL/GenBank/DDBJ databases">
        <authorList>
            <person name="Chiriac C."/>
            <person name="Salcher M."/>
            <person name="Ghai R."/>
            <person name="Kavagutti S V."/>
        </authorList>
    </citation>
    <scope>NUCLEOTIDE SEQUENCE</scope>
</reference>
<dbReference type="SMART" id="SM00987">
    <property type="entry name" value="UreE_C"/>
    <property type="match status" value="1"/>
</dbReference>
<evidence type="ECO:0000256" key="2">
    <source>
        <dbReference type="ARBA" id="ARBA00022763"/>
    </source>
</evidence>
<gene>
    <name evidence="6" type="ORF">UFOPK4358_00072</name>
</gene>
<feature type="domain" description="Uracil-DNA glycosylase-like" evidence="5">
    <location>
        <begin position="60"/>
        <end position="216"/>
    </location>
</feature>
<dbReference type="Pfam" id="PF03167">
    <property type="entry name" value="UDG"/>
    <property type="match status" value="1"/>
</dbReference>
<keyword evidence="4" id="KW-0234">DNA repair</keyword>
<dbReference type="AlphaFoldDB" id="A0A6J7U064"/>
<keyword evidence="3" id="KW-0378">Hydrolase</keyword>
<dbReference type="GO" id="GO:0097510">
    <property type="term" value="P:base-excision repair, AP site formation via deaminated base removal"/>
    <property type="evidence" value="ECO:0007669"/>
    <property type="project" value="TreeGrafter"/>
</dbReference>
<keyword evidence="2" id="KW-0227">DNA damage</keyword>
<dbReference type="InterPro" id="IPR018085">
    <property type="entry name" value="Ura-DNA_Glyclase_AS"/>
</dbReference>
<sequence length="226" mass="25175">MVWRFQFRPRAVGFLPVPVDLLGLLPKPWHEVSDLQTLSIISEILPSVFLPSEKNIFAAFSSNPNSIRVLIVGQDPYPNPDYANGLAFSVSPSITKLPASLKNIYKELESDLGIKRNNGDLSDWANQGVLLINRSLTVEPGKSGSHSDLGWQVFTESVIKHCAKNGALGILWGNEAQKLSHYFSKDDLFESAHPSPLSAYRGFFGSKPFSKVNNRLIEKKLEPIKW</sequence>
<dbReference type="PANTHER" id="PTHR11264:SF0">
    <property type="entry name" value="URACIL-DNA GLYCOSYLASE"/>
    <property type="match status" value="1"/>
</dbReference>
<organism evidence="6">
    <name type="scientific">freshwater metagenome</name>
    <dbReference type="NCBI Taxonomy" id="449393"/>
    <lineage>
        <taxon>unclassified sequences</taxon>
        <taxon>metagenomes</taxon>
        <taxon>ecological metagenomes</taxon>
    </lineage>
</organism>
<evidence type="ECO:0000313" key="6">
    <source>
        <dbReference type="EMBL" id="CAB5058197.1"/>
    </source>
</evidence>
<name>A0A6J7U064_9ZZZZ</name>
<evidence type="ECO:0000256" key="3">
    <source>
        <dbReference type="ARBA" id="ARBA00022801"/>
    </source>
</evidence>
<dbReference type="PANTHER" id="PTHR11264">
    <property type="entry name" value="URACIL-DNA GLYCOSYLASE"/>
    <property type="match status" value="1"/>
</dbReference>
<comment type="similarity">
    <text evidence="1">Belongs to the uracil-DNA glycosylase (UDG) superfamily. UNG family.</text>
</comment>